<comment type="caution">
    <text evidence="5">The sequence shown here is derived from an EMBL/GenBank/DDBJ whole genome shotgun (WGS) entry which is preliminary data.</text>
</comment>
<dbReference type="SMART" id="SM00248">
    <property type="entry name" value="ANK"/>
    <property type="match status" value="5"/>
</dbReference>
<feature type="repeat" description="ANK" evidence="3">
    <location>
        <begin position="144"/>
        <end position="176"/>
    </location>
</feature>
<dbReference type="InterPro" id="IPR013535">
    <property type="entry name" value="PUL_dom"/>
</dbReference>
<dbReference type="STRING" id="543379.A0A232F580"/>
<reference evidence="5 6" key="1">
    <citation type="journal article" date="2017" name="Curr. Biol.">
        <title>The Evolution of Venom by Co-option of Single-Copy Genes.</title>
        <authorList>
            <person name="Martinson E.O."/>
            <person name="Mrinalini"/>
            <person name="Kelkar Y.D."/>
            <person name="Chang C.H."/>
            <person name="Werren J.H."/>
        </authorList>
    </citation>
    <scope>NUCLEOTIDE SEQUENCE [LARGE SCALE GENOMIC DNA]</scope>
    <source>
        <strain evidence="5 6">Alberta</strain>
        <tissue evidence="5">Whole body</tissue>
    </source>
</reference>
<dbReference type="PROSITE" id="PS51396">
    <property type="entry name" value="PUL"/>
    <property type="match status" value="1"/>
</dbReference>
<keyword evidence="2 3" id="KW-0040">ANK repeat</keyword>
<dbReference type="InterPro" id="IPR036770">
    <property type="entry name" value="Ankyrin_rpt-contain_sf"/>
</dbReference>
<dbReference type="OrthoDB" id="10265988at2759"/>
<dbReference type="InterPro" id="IPR002110">
    <property type="entry name" value="Ankyrin_rpt"/>
</dbReference>
<evidence type="ECO:0000313" key="5">
    <source>
        <dbReference type="EMBL" id="OXU25623.1"/>
    </source>
</evidence>
<dbReference type="Gene3D" id="1.25.40.20">
    <property type="entry name" value="Ankyrin repeat-containing domain"/>
    <property type="match status" value="2"/>
</dbReference>
<dbReference type="PROSITE" id="PS50297">
    <property type="entry name" value="ANK_REP_REGION"/>
    <property type="match status" value="2"/>
</dbReference>
<dbReference type="Pfam" id="PF08324">
    <property type="entry name" value="PUL"/>
    <property type="match status" value="1"/>
</dbReference>
<dbReference type="SUPFAM" id="SSF48403">
    <property type="entry name" value="Ankyrin repeat"/>
    <property type="match status" value="1"/>
</dbReference>
<dbReference type="EMBL" id="NNAY01000982">
    <property type="protein sequence ID" value="OXU25623.1"/>
    <property type="molecule type" value="Genomic_DNA"/>
</dbReference>
<gene>
    <name evidence="5" type="ORF">TSAR_006648</name>
</gene>
<evidence type="ECO:0000256" key="3">
    <source>
        <dbReference type="PROSITE-ProRule" id="PRU00023"/>
    </source>
</evidence>
<dbReference type="PRINTS" id="PR01415">
    <property type="entry name" value="ANKYRIN"/>
</dbReference>
<proteinExistence type="predicted"/>
<feature type="repeat" description="ANK" evidence="3">
    <location>
        <begin position="177"/>
        <end position="209"/>
    </location>
</feature>
<keyword evidence="1" id="KW-0677">Repeat</keyword>
<name>A0A232F580_9HYME</name>
<keyword evidence="6" id="KW-1185">Reference proteome</keyword>
<protein>
    <recommendedName>
        <fullName evidence="4">PUL domain-containing protein</fullName>
    </recommendedName>
</protein>
<dbReference type="InterPro" id="IPR011989">
    <property type="entry name" value="ARM-like"/>
</dbReference>
<accession>A0A232F580</accession>
<dbReference type="Proteomes" id="UP000215335">
    <property type="component" value="Unassembled WGS sequence"/>
</dbReference>
<dbReference type="PANTHER" id="PTHR24171">
    <property type="entry name" value="ANKYRIN REPEAT DOMAIN-CONTAINING PROTEIN 39-RELATED"/>
    <property type="match status" value="1"/>
</dbReference>
<dbReference type="PANTHER" id="PTHR24171:SF9">
    <property type="entry name" value="ANKYRIN REPEAT DOMAIN-CONTAINING PROTEIN 39"/>
    <property type="match status" value="1"/>
</dbReference>
<dbReference type="Gene3D" id="1.25.10.10">
    <property type="entry name" value="Leucine-rich Repeat Variant"/>
    <property type="match status" value="1"/>
</dbReference>
<feature type="domain" description="PUL" evidence="4">
    <location>
        <begin position="486"/>
        <end position="750"/>
    </location>
</feature>
<evidence type="ECO:0000256" key="1">
    <source>
        <dbReference type="ARBA" id="ARBA00022737"/>
    </source>
</evidence>
<dbReference type="Pfam" id="PF12796">
    <property type="entry name" value="Ank_2"/>
    <property type="match status" value="1"/>
</dbReference>
<organism evidence="5 6">
    <name type="scientific">Trichomalopsis sarcophagae</name>
    <dbReference type="NCBI Taxonomy" id="543379"/>
    <lineage>
        <taxon>Eukaryota</taxon>
        <taxon>Metazoa</taxon>
        <taxon>Ecdysozoa</taxon>
        <taxon>Arthropoda</taxon>
        <taxon>Hexapoda</taxon>
        <taxon>Insecta</taxon>
        <taxon>Pterygota</taxon>
        <taxon>Neoptera</taxon>
        <taxon>Endopterygota</taxon>
        <taxon>Hymenoptera</taxon>
        <taxon>Apocrita</taxon>
        <taxon>Proctotrupomorpha</taxon>
        <taxon>Chalcidoidea</taxon>
        <taxon>Pteromalidae</taxon>
        <taxon>Pteromalinae</taxon>
        <taxon>Trichomalopsis</taxon>
    </lineage>
</organism>
<evidence type="ECO:0000313" key="6">
    <source>
        <dbReference type="Proteomes" id="UP000215335"/>
    </source>
</evidence>
<dbReference type="PROSITE" id="PS50088">
    <property type="entry name" value="ANK_REPEAT"/>
    <property type="match status" value="2"/>
</dbReference>
<evidence type="ECO:0000259" key="4">
    <source>
        <dbReference type="PROSITE" id="PS51396"/>
    </source>
</evidence>
<dbReference type="AlphaFoldDB" id="A0A232F580"/>
<evidence type="ECO:0000256" key="2">
    <source>
        <dbReference type="ARBA" id="ARBA00023043"/>
    </source>
</evidence>
<sequence>MLIHLGALFHPLETPEKAVITQSYCFGQEYAEHEAIIASDYDQVALFVARGANLNAKTNTNILKLLLSRKCNVNERNHRGSTPLHFVVKHGTDLKLMTAAGGDVSILNNFGESVLYSAAANKNPEICRYLIRKNKRNVNRHCILGLYPLHIACKAGHEEVATALIEAGAKMNVTCLSDKSPLHYAIYYNRHKIVTILLEHGANINGPKSSDMMLRLAVERKSQVAARILVKFLARLKTKGVAISPADYTLIAEKEELLELLEQCRAELRAMMEHNTTDVTRNVLLGYVRNEDFLRHFEEHVHRFPYYEPTLRSNINWAVNRDRFQWSVSSLMCEVLPVEDPQHLIIQNIFRFLEENDVPNWQKIEEAKSLLNSDSLFERKDRTRLNINNNIRDVVDRGTKVAMRDSWCSNRATFRLGHNNIYVTVFVATFIITHLQLSPILNTQPRYSDPLEGDGLLCRFVSNSPENKDEAGASRSSPPITLGQINYIPQRQYLKFEQANISAIHEKLQEFNSNEDGIQRIEAEKLESLVNLVTAENEKPIDEEMNVFKALLNWPDNVVFPVLDIARLAVLRADVNEQFCSNRILNVLKRHIQNDAVTSNQMLTFRLLANLFSHETGEQFCIRSKNEVLTTVRDLYTLGSKSNEIALSTYILNLVIALNKTNNTFGKMQVLGVIFRLFEILKDTEALFRVFVALGSLILDASSATERKGFVKSVKKCRPVLKALRIVLDGVDSSNVPNKLLSLTRQVLELIKA</sequence>